<reference evidence="1" key="2">
    <citation type="submission" date="2023-10" db="EMBL/GenBank/DDBJ databases">
        <title>Analysis of Resistance Genes of Carbapenem-resistant Providencia rettgeri.</title>
        <authorList>
            <person name="Liu M."/>
        </authorList>
    </citation>
    <scope>NUCLEOTIDE SEQUENCE</scope>
    <source>
        <strain evidence="1">QITACRE101</strain>
    </source>
</reference>
<protein>
    <submittedName>
        <fullName evidence="1">Uncharacterized protein</fullName>
    </submittedName>
</protein>
<proteinExistence type="predicted"/>
<comment type="caution">
    <text evidence="1">The sequence shown here is derived from an EMBL/GenBank/DDBJ whole genome shotgun (WGS) entry which is preliminary data.</text>
</comment>
<dbReference type="Proteomes" id="UP001162044">
    <property type="component" value="Unassembled WGS sequence"/>
</dbReference>
<dbReference type="EMBL" id="JARVQW010000001">
    <property type="protein sequence ID" value="MDH2304828.1"/>
    <property type="molecule type" value="Genomic_DNA"/>
</dbReference>
<reference evidence="1" key="1">
    <citation type="submission" date="2023-04" db="EMBL/GenBank/DDBJ databases">
        <authorList>
            <person name="Li W."/>
        </authorList>
    </citation>
    <scope>NUCLEOTIDE SEQUENCE</scope>
    <source>
        <strain evidence="1">QITACRE101</strain>
    </source>
</reference>
<gene>
    <name evidence="1" type="ORF">QDQ51_05265</name>
</gene>
<dbReference type="AlphaFoldDB" id="A0AB35L6T1"/>
<organism evidence="1 2">
    <name type="scientific">Providencia rettgeri</name>
    <dbReference type="NCBI Taxonomy" id="587"/>
    <lineage>
        <taxon>Bacteria</taxon>
        <taxon>Pseudomonadati</taxon>
        <taxon>Pseudomonadota</taxon>
        <taxon>Gammaproteobacteria</taxon>
        <taxon>Enterobacterales</taxon>
        <taxon>Morganellaceae</taxon>
        <taxon>Providencia</taxon>
    </lineage>
</organism>
<evidence type="ECO:0000313" key="2">
    <source>
        <dbReference type="Proteomes" id="UP001162044"/>
    </source>
</evidence>
<dbReference type="RefSeq" id="WP_196732078.1">
    <property type="nucleotide sequence ID" value="NZ_ABFCQP020000001.1"/>
</dbReference>
<name>A0AB35L6T1_PRORE</name>
<accession>A0AB35L6T1</accession>
<sequence length="127" mass="14627">MDNIFLMLRKLKHGNVAKENFIGIISMMVLSSELFKKNSDVADYVEHTFDIHLLPYAVRSRTIIIAKLCRFLVKITDAESKKLSIKTYNYIISNFEIADDKILLSKNKNSNALSNMEKWIDGILSKK</sequence>
<evidence type="ECO:0000313" key="1">
    <source>
        <dbReference type="EMBL" id="MDH2304828.1"/>
    </source>
</evidence>